<proteinExistence type="predicted"/>
<organism evidence="1">
    <name type="scientific">viral metagenome</name>
    <dbReference type="NCBI Taxonomy" id="1070528"/>
    <lineage>
        <taxon>unclassified sequences</taxon>
        <taxon>metagenomes</taxon>
        <taxon>organismal metagenomes</taxon>
    </lineage>
</organism>
<reference evidence="1" key="1">
    <citation type="journal article" date="2020" name="Nature">
        <title>Giant virus diversity and host interactions through global metagenomics.</title>
        <authorList>
            <person name="Schulz F."/>
            <person name="Roux S."/>
            <person name="Paez-Espino D."/>
            <person name="Jungbluth S."/>
            <person name="Walsh D.A."/>
            <person name="Denef V.J."/>
            <person name="McMahon K.D."/>
            <person name="Konstantinidis K.T."/>
            <person name="Eloe-Fadrosh E.A."/>
            <person name="Kyrpides N.C."/>
            <person name="Woyke T."/>
        </authorList>
    </citation>
    <scope>NUCLEOTIDE SEQUENCE</scope>
    <source>
        <strain evidence="1">GVMAG-M-3300023179-82</strain>
    </source>
</reference>
<accession>A0A6C0H8P2</accession>
<protein>
    <submittedName>
        <fullName evidence="1">Uncharacterized protein</fullName>
    </submittedName>
</protein>
<evidence type="ECO:0000313" key="1">
    <source>
        <dbReference type="EMBL" id="QHT76879.1"/>
    </source>
</evidence>
<dbReference type="EMBL" id="MN739905">
    <property type="protein sequence ID" value="QHT76879.1"/>
    <property type="molecule type" value="Genomic_DNA"/>
</dbReference>
<name>A0A6C0H8P2_9ZZZZ</name>
<sequence length="129" mass="15265">MIIIIIFIIIFFLCIFKCSSEYFSNIKQQKCCLIQKRLSKDNKFKYIYTPLTGSYCNYNNLSSNNEELYFDGFNNWNNDNDCKETSNLLGSCRHINKECVEFVKKNVCDKVKTMIWTPNISCNNNIYIK</sequence>
<dbReference type="AlphaFoldDB" id="A0A6C0H8P2"/>